<dbReference type="InterPro" id="IPR002110">
    <property type="entry name" value="Ankyrin_rpt"/>
</dbReference>
<dbReference type="SMART" id="SM00449">
    <property type="entry name" value="SPRY"/>
    <property type="match status" value="1"/>
</dbReference>
<keyword evidence="7" id="KW-1185">Reference proteome</keyword>
<feature type="compositionally biased region" description="Low complexity" evidence="4">
    <location>
        <begin position="817"/>
        <end position="829"/>
    </location>
</feature>
<dbReference type="Proteomes" id="UP001600064">
    <property type="component" value="Unassembled WGS sequence"/>
</dbReference>
<evidence type="ECO:0000256" key="2">
    <source>
        <dbReference type="ARBA" id="ARBA00023043"/>
    </source>
</evidence>
<dbReference type="EMBL" id="JAZGUE010000003">
    <property type="protein sequence ID" value="KAL2268273.1"/>
    <property type="molecule type" value="Genomic_DNA"/>
</dbReference>
<dbReference type="InterPro" id="IPR056884">
    <property type="entry name" value="NPHP3-like_N"/>
</dbReference>
<feature type="compositionally biased region" description="Acidic residues" evidence="4">
    <location>
        <begin position="1654"/>
        <end position="1710"/>
    </location>
</feature>
<keyword evidence="2 3" id="KW-0040">ANK repeat</keyword>
<dbReference type="RefSeq" id="XP_070867000.1">
    <property type="nucleotide sequence ID" value="XM_071009465.1"/>
</dbReference>
<dbReference type="Gene3D" id="3.40.50.300">
    <property type="entry name" value="P-loop containing nucleotide triphosphate hydrolases"/>
    <property type="match status" value="1"/>
</dbReference>
<proteinExistence type="predicted"/>
<dbReference type="Pfam" id="PF24883">
    <property type="entry name" value="NPHP3_N"/>
    <property type="match status" value="1"/>
</dbReference>
<name>A0ABR4DD44_9PEZI</name>
<dbReference type="Pfam" id="PF00023">
    <property type="entry name" value="Ank"/>
    <property type="match status" value="1"/>
</dbReference>
<feature type="region of interest" description="Disordered" evidence="4">
    <location>
        <begin position="1641"/>
        <end position="1728"/>
    </location>
</feature>
<dbReference type="PROSITE" id="PS50088">
    <property type="entry name" value="ANK_REPEAT"/>
    <property type="match status" value="4"/>
</dbReference>
<evidence type="ECO:0000313" key="7">
    <source>
        <dbReference type="Proteomes" id="UP001600064"/>
    </source>
</evidence>
<feature type="repeat" description="ANK" evidence="3">
    <location>
        <begin position="1308"/>
        <end position="1340"/>
    </location>
</feature>
<comment type="caution">
    <text evidence="6">The sequence shown here is derived from an EMBL/GenBank/DDBJ whole genome shotgun (WGS) entry which is preliminary data.</text>
</comment>
<evidence type="ECO:0000313" key="6">
    <source>
        <dbReference type="EMBL" id="KAL2268273.1"/>
    </source>
</evidence>
<feature type="repeat" description="ANK" evidence="3">
    <location>
        <begin position="983"/>
        <end position="1016"/>
    </location>
</feature>
<dbReference type="PRINTS" id="PR01415">
    <property type="entry name" value="ANKYRIN"/>
</dbReference>
<dbReference type="InterPro" id="IPR003877">
    <property type="entry name" value="SPRY_dom"/>
</dbReference>
<dbReference type="Pfam" id="PF00622">
    <property type="entry name" value="SPRY"/>
    <property type="match status" value="1"/>
</dbReference>
<feature type="repeat" description="ANK" evidence="3">
    <location>
        <begin position="1160"/>
        <end position="1192"/>
    </location>
</feature>
<dbReference type="SUPFAM" id="SSF49899">
    <property type="entry name" value="Concanavalin A-like lectins/glucanases"/>
    <property type="match status" value="1"/>
</dbReference>
<dbReference type="InterPro" id="IPR036770">
    <property type="entry name" value="Ankyrin_rpt-contain_sf"/>
</dbReference>
<evidence type="ECO:0000256" key="4">
    <source>
        <dbReference type="SAM" id="MobiDB-lite"/>
    </source>
</evidence>
<evidence type="ECO:0000256" key="1">
    <source>
        <dbReference type="ARBA" id="ARBA00022737"/>
    </source>
</evidence>
<keyword evidence="1" id="KW-0677">Repeat</keyword>
<dbReference type="PROSITE" id="PS50188">
    <property type="entry name" value="B302_SPRY"/>
    <property type="match status" value="1"/>
</dbReference>
<dbReference type="Pfam" id="PF12796">
    <property type="entry name" value="Ank_2"/>
    <property type="match status" value="2"/>
</dbReference>
<dbReference type="GeneID" id="98124109"/>
<gene>
    <name evidence="6" type="ORF">VTJ83DRAFT_3119</name>
</gene>
<feature type="repeat" description="ANK" evidence="3">
    <location>
        <begin position="1193"/>
        <end position="1225"/>
    </location>
</feature>
<evidence type="ECO:0000259" key="5">
    <source>
        <dbReference type="PROSITE" id="PS50188"/>
    </source>
</evidence>
<organism evidence="6 7">
    <name type="scientific">Remersonia thermophila</name>
    <dbReference type="NCBI Taxonomy" id="72144"/>
    <lineage>
        <taxon>Eukaryota</taxon>
        <taxon>Fungi</taxon>
        <taxon>Dikarya</taxon>
        <taxon>Ascomycota</taxon>
        <taxon>Pezizomycotina</taxon>
        <taxon>Sordariomycetes</taxon>
        <taxon>Sordariomycetidae</taxon>
        <taxon>Sordariales</taxon>
        <taxon>Sordariales incertae sedis</taxon>
        <taxon>Remersonia</taxon>
    </lineage>
</organism>
<evidence type="ECO:0000256" key="3">
    <source>
        <dbReference type="PROSITE-ProRule" id="PRU00023"/>
    </source>
</evidence>
<dbReference type="SMART" id="SM00248">
    <property type="entry name" value="ANK"/>
    <property type="match status" value="11"/>
</dbReference>
<accession>A0ABR4DD44</accession>
<feature type="region of interest" description="Disordered" evidence="4">
    <location>
        <begin position="787"/>
        <end position="829"/>
    </location>
</feature>
<reference evidence="6 7" key="1">
    <citation type="journal article" date="2024" name="Commun. Biol.">
        <title>Comparative genomic analysis of thermophilic fungi reveals convergent evolutionary adaptations and gene losses.</title>
        <authorList>
            <person name="Steindorff A.S."/>
            <person name="Aguilar-Pontes M.V."/>
            <person name="Robinson A.J."/>
            <person name="Andreopoulos B."/>
            <person name="LaButti K."/>
            <person name="Kuo A."/>
            <person name="Mondo S."/>
            <person name="Riley R."/>
            <person name="Otillar R."/>
            <person name="Haridas S."/>
            <person name="Lipzen A."/>
            <person name="Grimwood J."/>
            <person name="Schmutz J."/>
            <person name="Clum A."/>
            <person name="Reid I.D."/>
            <person name="Moisan M.C."/>
            <person name="Butler G."/>
            <person name="Nguyen T.T.M."/>
            <person name="Dewar K."/>
            <person name="Conant G."/>
            <person name="Drula E."/>
            <person name="Henrissat B."/>
            <person name="Hansel C."/>
            <person name="Singer S."/>
            <person name="Hutchinson M.I."/>
            <person name="de Vries R.P."/>
            <person name="Natvig D.O."/>
            <person name="Powell A.J."/>
            <person name="Tsang A."/>
            <person name="Grigoriev I.V."/>
        </authorList>
    </citation>
    <scope>NUCLEOTIDE SEQUENCE [LARGE SCALE GENOMIC DNA]</scope>
    <source>
        <strain evidence="6 7">ATCC 22073</strain>
    </source>
</reference>
<dbReference type="InterPro" id="IPR044736">
    <property type="entry name" value="Gid1/RanBPM/SPLA_SPRY"/>
</dbReference>
<dbReference type="InterPro" id="IPR043136">
    <property type="entry name" value="B30.2/SPRY_sf"/>
</dbReference>
<dbReference type="InterPro" id="IPR013320">
    <property type="entry name" value="ConA-like_dom_sf"/>
</dbReference>
<feature type="domain" description="B30.2/SPRY" evidence="5">
    <location>
        <begin position="1429"/>
        <end position="1643"/>
    </location>
</feature>
<dbReference type="InterPro" id="IPR027417">
    <property type="entry name" value="P-loop_NTPase"/>
</dbReference>
<dbReference type="PANTHER" id="PTHR24198:SF165">
    <property type="entry name" value="ANKYRIN REPEAT-CONTAINING PROTEIN-RELATED"/>
    <property type="match status" value="1"/>
</dbReference>
<dbReference type="InterPro" id="IPR001870">
    <property type="entry name" value="B30.2/SPRY"/>
</dbReference>
<dbReference type="Gene3D" id="2.60.120.920">
    <property type="match status" value="1"/>
</dbReference>
<protein>
    <recommendedName>
        <fullName evidence="5">B30.2/SPRY domain-containing protein</fullName>
    </recommendedName>
</protein>
<sequence length="1728" mass="192725">MEKNHEEKDVKVRSLYDEALERFRKEALESHSTPKEVEVLNEFLQERSSPEETKKAAETLQADAGKKWGSKKVGDMEIPASWISMIMDNIEHFITAGDHLTNNAPESVGIAWYAIKLTLTAVHSNYELYNFFGSGLGDVTEIMLIIRHYDRLYDERHKPGWKASPLVDKLFQDVMGAYVAVLNFSYAIKRHLTAGALTRIKHGFKDFFGLSKAKFEDKLAAIATLKKKVLEESQAAFQDKTLTGLQNVSDVLSGIKASVRRIQDFQETQKKLHDEAMARFDQLLKGFDEVRASTKRKTQWDYALQDYQAFRDLLSPLEGQFEILGENLDRRYPGTCEWVFEETLYTEFIENDTDLLCVTGLDGSGKTQVVATVVARITRDIAPDTALLYVSCNPSTVSGSNGGEMLTADRICRTILAQLYELAVQGEANVGLLETCNAMFKKHRQSVESLPRHMRGGSSLPEFGYAFHTIAGELKKDLLVVIDNLNQTSLEEEDQELLLRNVNSLIGDDVDDSSYSVKVLCGCASNTKFFAALDLASGQYIDVQANNRADIELVVVNALKTIPGLTAEEQEEAKQAILDKARGRFAYVVDTALPFMREPFKRPIANRLAQLPDGISDVYAKVLEKMSPNYVELLRTALTWTLLSDEYPGLPHAREIMDAFQGTYDVDAPDVDLDDVEDFFDDITALELEQLRQAVVPFLTIHQDDDGPVWVWEAHGEALHEYFLTDHAHSEEELEDPSHLCARCGTIQNATKSLKIDRKQGQLQMALTCLRHLNNRLFQHKAGLLERSWGNDRGPETDGGEAPDNGGSPNDEGAMEDAAQPDSDAAQPPDYDALLEEARNEYDVESSVDDEDVVAPRVFEKASEGLFNSKPLGEEKHRARVRYELQFWPFHLLQAQSLWSPEEQETNEDWIALMEELDRFAFDTPEVFAAWQGRFPDPQGKKNPLFHIGGPTHKPLHIASYLALDSWVSHLLKRGEEVDQLSDGFTPLQAAACSKRSFSTMRLLMDNGADINDEAGKGYNAFQFWLNNGDVTEENTRTLLEQYKADPKAHSSATKCNALQTFALKGEDPEILDLFLDHGVGINEFSPEDPLALSPLHYLLIRPNVPLDLLKAFIKNKADVDHENKASARPLQMVCHTGKVENLKVLLESDILEVDDADLHGTTALHEAALFGHEKCVAVLVERKADPDIPDKVNRVAMHSAALAEHVEVVRILVKHSKKLNLFDNQGWTPLFCACLRNNEESALLILDVLIENNIPLAEINHPTRTRRTVLRQAAEHGFDNVVAKLIKLAVDCNDKDNLGLDTQDTKKGMAALHRAAMFGRTECVKLLVEAGADVTLRDKEGYTALQLACERWGVETRNPAYEEILELLISKNPADAAADADLVAMCAANGSVTLLQQLHALNAPLNRPDKYGWTPLNLAKRFGHDEAVTFLKRQGAWSDLLPSRWMARYPGTTAAGAQSIAKSDPTGRTIVHTSGKRLCISADKPIPLGLETYYFEVTLQEVPPELKKKKKPASAEDDGDPEYPEMAIGLCTLGGAAVPFPGWWNKENDEYVSAESWGYHSDVGAAYSSQNDFGDDGDDELRYRIGDTVGCGVDLTTGWVWFTKNGVRVTEGVKMEADGRLFPVVGLHEDVAFVTNFGKEGEPFSWQPGQMENEADGEEESEGEYGEENEEADDDEADSGDDEDGENSDDSDGNDEDTENSEDEEEEAEDGRSTKLPIVGDRRRKPW</sequence>
<dbReference type="Pfam" id="PF13637">
    <property type="entry name" value="Ank_4"/>
    <property type="match status" value="1"/>
</dbReference>
<dbReference type="PROSITE" id="PS50297">
    <property type="entry name" value="ANK_REP_REGION"/>
    <property type="match status" value="3"/>
</dbReference>
<dbReference type="SUPFAM" id="SSF48403">
    <property type="entry name" value="Ankyrin repeat"/>
    <property type="match status" value="2"/>
</dbReference>
<dbReference type="CDD" id="cd12885">
    <property type="entry name" value="SPRY_RanBP_like"/>
    <property type="match status" value="1"/>
</dbReference>
<dbReference type="PANTHER" id="PTHR24198">
    <property type="entry name" value="ANKYRIN REPEAT AND PROTEIN KINASE DOMAIN-CONTAINING PROTEIN"/>
    <property type="match status" value="1"/>
</dbReference>
<dbReference type="Gene3D" id="1.25.40.20">
    <property type="entry name" value="Ankyrin repeat-containing domain"/>
    <property type="match status" value="2"/>
</dbReference>